<feature type="region of interest" description="Disordered" evidence="1">
    <location>
        <begin position="96"/>
        <end position="124"/>
    </location>
</feature>
<organism evidence="2 3">
    <name type="scientific">Pleodorina starrii</name>
    <dbReference type="NCBI Taxonomy" id="330485"/>
    <lineage>
        <taxon>Eukaryota</taxon>
        <taxon>Viridiplantae</taxon>
        <taxon>Chlorophyta</taxon>
        <taxon>core chlorophytes</taxon>
        <taxon>Chlorophyceae</taxon>
        <taxon>CS clade</taxon>
        <taxon>Chlamydomonadales</taxon>
        <taxon>Volvocaceae</taxon>
        <taxon>Pleodorina</taxon>
    </lineage>
</organism>
<dbReference type="EMBL" id="BRXU01000006">
    <property type="protein sequence ID" value="GLC52635.1"/>
    <property type="molecule type" value="Genomic_DNA"/>
</dbReference>
<feature type="region of interest" description="Disordered" evidence="1">
    <location>
        <begin position="137"/>
        <end position="179"/>
    </location>
</feature>
<sequence length="411" mass="42224">MPASVQAAKFYNLDNSVELELDLRPSPARSPVKLLRDIRTSDDVFDAVAAYPVRSPTYYHSTPKDLADSTICICNRLKPPPRRASDKAASMQLMSPPRLSLPGFVPSPGPSPSSNPVASPDTNFATPTTAAAAAAAAAAGFHPASPSPCSGTQQQRQLLQRHHPSENSSNAAPAAPPPAVVLPSAASVHWSHGVGTADGSCTGDPQQQQRLPPPPTTDDGETEPSRGRGGGGAAGPSTATSRKLGVRIPKGGQNAAAAPPGADAEAAGGSSDDDDDDFSSSPLRSAGEDSCPSPSVQLNLGRNRLRGPSRLPGLEGLGLALGQLAGSLRSRRRTEGLDGGGLASGGGGGASGEAATAGQADVSGRCAEAYRRLQEERERCLRLSAKAGRRLERDSRKARARAAAQMQRDPP</sequence>
<feature type="compositionally biased region" description="Low complexity" evidence="1">
    <location>
        <begin position="255"/>
        <end position="270"/>
    </location>
</feature>
<feature type="compositionally biased region" description="Low complexity" evidence="1">
    <location>
        <begin position="114"/>
        <end position="124"/>
    </location>
</feature>
<dbReference type="AlphaFoldDB" id="A0A9W6F1S8"/>
<feature type="region of interest" description="Disordered" evidence="1">
    <location>
        <begin position="329"/>
        <end position="363"/>
    </location>
</feature>
<gene>
    <name evidence="2" type="primary">PLEST003459</name>
    <name evidence="2" type="ORF">PLESTB_000651600</name>
</gene>
<feature type="region of interest" description="Disordered" evidence="1">
    <location>
        <begin position="191"/>
        <end position="316"/>
    </location>
</feature>
<proteinExistence type="predicted"/>
<feature type="compositionally biased region" description="Low complexity" evidence="1">
    <location>
        <begin position="352"/>
        <end position="361"/>
    </location>
</feature>
<name>A0A9W6F1S8_9CHLO</name>
<reference evidence="2 3" key="1">
    <citation type="journal article" date="2023" name="Commun. Biol.">
        <title>Reorganization of the ancestral sex-determining regions during the evolution of trioecy in Pleodorina starrii.</title>
        <authorList>
            <person name="Takahashi K."/>
            <person name="Suzuki S."/>
            <person name="Kawai-Toyooka H."/>
            <person name="Yamamoto K."/>
            <person name="Hamaji T."/>
            <person name="Ootsuki R."/>
            <person name="Yamaguchi H."/>
            <person name="Kawachi M."/>
            <person name="Higashiyama T."/>
            <person name="Nozaki H."/>
        </authorList>
    </citation>
    <scope>NUCLEOTIDE SEQUENCE [LARGE SCALE GENOMIC DNA]</scope>
    <source>
        <strain evidence="2 3">NIES-4479</strain>
    </source>
</reference>
<evidence type="ECO:0000313" key="3">
    <source>
        <dbReference type="Proteomes" id="UP001165080"/>
    </source>
</evidence>
<protein>
    <submittedName>
        <fullName evidence="2">Uncharacterized protein</fullName>
    </submittedName>
</protein>
<evidence type="ECO:0000256" key="1">
    <source>
        <dbReference type="SAM" id="MobiDB-lite"/>
    </source>
</evidence>
<feature type="region of interest" description="Disordered" evidence="1">
    <location>
        <begin position="386"/>
        <end position="411"/>
    </location>
</feature>
<feature type="compositionally biased region" description="Gly residues" evidence="1">
    <location>
        <begin position="337"/>
        <end position="351"/>
    </location>
</feature>
<evidence type="ECO:0000313" key="2">
    <source>
        <dbReference type="EMBL" id="GLC52635.1"/>
    </source>
</evidence>
<comment type="caution">
    <text evidence="2">The sequence shown here is derived from an EMBL/GenBank/DDBJ whole genome shotgun (WGS) entry which is preliminary data.</text>
</comment>
<dbReference type="Proteomes" id="UP001165080">
    <property type="component" value="Unassembled WGS sequence"/>
</dbReference>
<accession>A0A9W6F1S8</accession>
<keyword evidence="3" id="KW-1185">Reference proteome</keyword>